<dbReference type="HOGENOM" id="CLU_052657_1_1_4"/>
<dbReference type="EMBL" id="AFBQ01000249">
    <property type="protein sequence ID" value="EHY30988.1"/>
    <property type="molecule type" value="Genomic_DNA"/>
</dbReference>
<dbReference type="Pfam" id="PF12710">
    <property type="entry name" value="HAD"/>
    <property type="match status" value="1"/>
</dbReference>
<keyword evidence="3" id="KW-0460">Magnesium</keyword>
<dbReference type="Gene3D" id="3.40.50.1000">
    <property type="entry name" value="HAD superfamily/HAD-like"/>
    <property type="match status" value="1"/>
</dbReference>
<keyword evidence="2 4" id="KW-0378">Hydrolase</keyword>
<protein>
    <submittedName>
        <fullName evidence="4">HAD hydrolase, family IB</fullName>
    </submittedName>
</protein>
<organism evidence="4 5">
    <name type="scientific">Sutterella parvirubra YIT 11816</name>
    <dbReference type="NCBI Taxonomy" id="762967"/>
    <lineage>
        <taxon>Bacteria</taxon>
        <taxon>Pseudomonadati</taxon>
        <taxon>Pseudomonadota</taxon>
        <taxon>Betaproteobacteria</taxon>
        <taxon>Burkholderiales</taxon>
        <taxon>Sutterellaceae</taxon>
        <taxon>Sutterella</taxon>
    </lineage>
</organism>
<dbReference type="PANTHER" id="PTHR43344">
    <property type="entry name" value="PHOSPHOSERINE PHOSPHATASE"/>
    <property type="match status" value="1"/>
</dbReference>
<evidence type="ECO:0000256" key="3">
    <source>
        <dbReference type="ARBA" id="ARBA00022842"/>
    </source>
</evidence>
<gene>
    <name evidence="4" type="ORF">HMPREF9440_01645</name>
</gene>
<dbReference type="PATRIC" id="fig|762967.3.peg.1291"/>
<dbReference type="STRING" id="762967.HMPREF9440_01645"/>
<proteinExistence type="predicted"/>
<dbReference type="PANTHER" id="PTHR43344:SF13">
    <property type="entry name" value="PHOSPHATASE RV3661-RELATED"/>
    <property type="match status" value="1"/>
</dbReference>
<sequence>MTETDFDFRLPDGREAAAAVFDLDETLIHGDSTLDWTDWLYRSGTTSDPRYRQVAVEMAHRYREGTLDIHWFVRETAPAVAHLTPVQFNALLTRFVRETVLPKAYPEGAAVIRAAKRRGIPVLIISATVSFIVKPVAEGLGVEEAIGVDVAFRDGIPTGEIVGTPSFRDGKVTRLREWGKAHGIRPEDVIFFTDSRNDLPLAREAGHCAVVNPDDVLRQEALLKGWPILSWGAQAH</sequence>
<reference evidence="4 5" key="1">
    <citation type="submission" date="2011-11" db="EMBL/GenBank/DDBJ databases">
        <authorList>
            <person name="Weinstock G."/>
            <person name="Sodergren E."/>
            <person name="Clifton S."/>
            <person name="Fulton L."/>
            <person name="Fulton B."/>
            <person name="Courtney L."/>
            <person name="Fronick C."/>
            <person name="Harrison M."/>
            <person name="Strong C."/>
            <person name="Farmer C."/>
            <person name="Delahaunty K."/>
            <person name="Markovic C."/>
            <person name="Hall O."/>
            <person name="Minx P."/>
            <person name="Tomlinson C."/>
            <person name="Mitreva M."/>
            <person name="Hou S."/>
            <person name="Chen J."/>
            <person name="Wollam A."/>
            <person name="Pepin K.H."/>
            <person name="Johnson M."/>
            <person name="Bhonagiri V."/>
            <person name="Zhang X."/>
            <person name="Suruliraj S."/>
            <person name="Warren W."/>
            <person name="Chinwalla A."/>
            <person name="Mardis E.R."/>
            <person name="Wilson R.K."/>
        </authorList>
    </citation>
    <scope>NUCLEOTIDE SEQUENCE [LARGE SCALE GENOMIC DNA]</scope>
    <source>
        <strain evidence="4 5">YIT 11816</strain>
    </source>
</reference>
<dbReference type="AlphaFoldDB" id="H3KFX3"/>
<keyword evidence="1" id="KW-0479">Metal-binding</keyword>
<dbReference type="InterPro" id="IPR036412">
    <property type="entry name" value="HAD-like_sf"/>
</dbReference>
<dbReference type="Proteomes" id="UP000004956">
    <property type="component" value="Unassembled WGS sequence"/>
</dbReference>
<keyword evidence="5" id="KW-1185">Reference proteome</keyword>
<dbReference type="GO" id="GO:0046872">
    <property type="term" value="F:metal ion binding"/>
    <property type="evidence" value="ECO:0007669"/>
    <property type="project" value="UniProtKB-KW"/>
</dbReference>
<dbReference type="OrthoDB" id="9784466at2"/>
<dbReference type="CDD" id="cd02612">
    <property type="entry name" value="HAD_PGPPase"/>
    <property type="match status" value="1"/>
</dbReference>
<dbReference type="NCBIfam" id="TIGR01490">
    <property type="entry name" value="HAD-SF-IB-hyp1"/>
    <property type="match status" value="1"/>
</dbReference>
<dbReference type="InterPro" id="IPR050582">
    <property type="entry name" value="HAD-like_SerB"/>
</dbReference>
<dbReference type="InterPro" id="IPR006385">
    <property type="entry name" value="HAD_hydro_SerB1"/>
</dbReference>
<evidence type="ECO:0000256" key="1">
    <source>
        <dbReference type="ARBA" id="ARBA00022723"/>
    </source>
</evidence>
<dbReference type="RefSeq" id="WP_008542693.1">
    <property type="nucleotide sequence ID" value="NZ_JH604985.1"/>
</dbReference>
<evidence type="ECO:0000313" key="4">
    <source>
        <dbReference type="EMBL" id="EHY30988.1"/>
    </source>
</evidence>
<name>H3KFX3_9BURK</name>
<evidence type="ECO:0000256" key="2">
    <source>
        <dbReference type="ARBA" id="ARBA00022801"/>
    </source>
</evidence>
<evidence type="ECO:0000313" key="5">
    <source>
        <dbReference type="Proteomes" id="UP000004956"/>
    </source>
</evidence>
<dbReference type="SUPFAM" id="SSF56784">
    <property type="entry name" value="HAD-like"/>
    <property type="match status" value="1"/>
</dbReference>
<dbReference type="NCBIfam" id="TIGR01488">
    <property type="entry name" value="HAD-SF-IB"/>
    <property type="match status" value="1"/>
</dbReference>
<dbReference type="InterPro" id="IPR023214">
    <property type="entry name" value="HAD_sf"/>
</dbReference>
<accession>H3KFX3</accession>
<comment type="caution">
    <text evidence="4">The sequence shown here is derived from an EMBL/GenBank/DDBJ whole genome shotgun (WGS) entry which is preliminary data.</text>
</comment>
<dbReference type="GO" id="GO:0016787">
    <property type="term" value="F:hydrolase activity"/>
    <property type="evidence" value="ECO:0007669"/>
    <property type="project" value="UniProtKB-KW"/>
</dbReference>
<dbReference type="Gene3D" id="1.20.1440.100">
    <property type="entry name" value="SG protein - dephosphorylation function"/>
    <property type="match status" value="1"/>
</dbReference>